<comment type="caution">
    <text evidence="1">The sequence shown here is derived from an EMBL/GenBank/DDBJ whole genome shotgun (WGS) entry which is preliminary data.</text>
</comment>
<name>A0ABS5PLX7_9FIRM</name>
<gene>
    <name evidence="1" type="ORF">KHM83_05815</name>
</gene>
<reference evidence="1 2" key="1">
    <citation type="submission" date="2021-05" db="EMBL/GenBank/DDBJ databases">
        <title>Fusibacter ferrireducens sp. nov., an anaerobic, sulfur- and Fe-reducing bacterium isolated from the mangrove sediment.</title>
        <authorList>
            <person name="Qiu D."/>
        </authorList>
    </citation>
    <scope>NUCLEOTIDE SEQUENCE [LARGE SCALE GENOMIC DNA]</scope>
    <source>
        <strain evidence="1 2">DSM 12116</strain>
    </source>
</reference>
<evidence type="ECO:0000313" key="2">
    <source>
        <dbReference type="Proteomes" id="UP000746471"/>
    </source>
</evidence>
<dbReference type="EMBL" id="JAHBCL010000008">
    <property type="protein sequence ID" value="MBS7526185.1"/>
    <property type="molecule type" value="Genomic_DNA"/>
</dbReference>
<protein>
    <submittedName>
        <fullName evidence="1">Uncharacterized protein</fullName>
    </submittedName>
</protein>
<dbReference type="Proteomes" id="UP000746471">
    <property type="component" value="Unassembled WGS sequence"/>
</dbReference>
<proteinExistence type="predicted"/>
<accession>A0ABS5PLX7</accession>
<evidence type="ECO:0000313" key="1">
    <source>
        <dbReference type="EMBL" id="MBS7526185.1"/>
    </source>
</evidence>
<sequence>MQLGFTGFGNAGYLSCKDIKSKGIEGIFVFDTLLIDAPLEQTMPI</sequence>
<keyword evidence="2" id="KW-1185">Reference proteome</keyword>
<dbReference type="RefSeq" id="WP_213235970.1">
    <property type="nucleotide sequence ID" value="NZ_JAHBCL010000008.1"/>
</dbReference>
<organism evidence="1 2">
    <name type="scientific">Fusibacter paucivorans</name>
    <dbReference type="NCBI Taxonomy" id="76009"/>
    <lineage>
        <taxon>Bacteria</taxon>
        <taxon>Bacillati</taxon>
        <taxon>Bacillota</taxon>
        <taxon>Clostridia</taxon>
        <taxon>Eubacteriales</taxon>
        <taxon>Eubacteriales Family XII. Incertae Sedis</taxon>
        <taxon>Fusibacter</taxon>
    </lineage>
</organism>